<dbReference type="Gene3D" id="3.30.565.10">
    <property type="entry name" value="Histidine kinase-like ATPase, C-terminal domain"/>
    <property type="match status" value="1"/>
</dbReference>
<dbReference type="InterPro" id="IPR036890">
    <property type="entry name" value="HATPase_C_sf"/>
</dbReference>
<evidence type="ECO:0000313" key="2">
    <source>
        <dbReference type="EMBL" id="CAF4516689.1"/>
    </source>
</evidence>
<dbReference type="OrthoDB" id="1262810at2759"/>
<sequence>MILISYLIYNLYAKHATNQAESLKSLSNDLYTDSVRFMYELLQNADDVSLLNILNNRSKVTIATINNYLIIAHNDIPFSNKDLRAVSSINNGIKIKDQLKIGYKGLGFKAVFGKSSYVLIYTAGEYFRFDSSSNFPWRWQGDQDIWEAENDRKFMYPWQIIPIWTETKDVPSDVHSFIVQNSCSVSTIMLLHNKLETKQGIQQLKDQPHTLLFLRNIVEIHFNLDGLIDTFTMENNVIDGTKTLVLNNHILSRWIVKQTILDIPASICENLKNDLNIPGKLKSAQQIKLFFAAKYNNNNAIQKLESALFAYIPTKILQYKGHRRISSDICHPTFSYSEDMVR</sequence>
<dbReference type="Proteomes" id="UP000681722">
    <property type="component" value="Unassembled WGS sequence"/>
</dbReference>
<dbReference type="InterPro" id="IPR052957">
    <property type="entry name" value="Auxin_embryo_med"/>
</dbReference>
<dbReference type="Pfam" id="PF25794">
    <property type="entry name" value="SACS"/>
    <property type="match status" value="1"/>
</dbReference>
<name>A0A8S2XVD9_9BILA</name>
<dbReference type="AlphaFoldDB" id="A0A8S2XVD9"/>
<dbReference type="InterPro" id="IPR058210">
    <property type="entry name" value="SACS/Nov_dom"/>
</dbReference>
<evidence type="ECO:0000259" key="1">
    <source>
        <dbReference type="Pfam" id="PF25794"/>
    </source>
</evidence>
<evidence type="ECO:0000313" key="3">
    <source>
        <dbReference type="Proteomes" id="UP000681722"/>
    </source>
</evidence>
<comment type="caution">
    <text evidence="2">The sequence shown here is derived from an EMBL/GenBank/DDBJ whole genome shotgun (WGS) entry which is preliminary data.</text>
</comment>
<organism evidence="2 3">
    <name type="scientific">Didymodactylos carnosus</name>
    <dbReference type="NCBI Taxonomy" id="1234261"/>
    <lineage>
        <taxon>Eukaryota</taxon>
        <taxon>Metazoa</taxon>
        <taxon>Spiralia</taxon>
        <taxon>Gnathifera</taxon>
        <taxon>Rotifera</taxon>
        <taxon>Eurotatoria</taxon>
        <taxon>Bdelloidea</taxon>
        <taxon>Philodinida</taxon>
        <taxon>Philodinidae</taxon>
        <taxon>Didymodactylos</taxon>
    </lineage>
</organism>
<dbReference type="NCBIfam" id="NF047352">
    <property type="entry name" value="P_loop_sacsin"/>
    <property type="match status" value="1"/>
</dbReference>
<feature type="domain" description="Sacsin/Nov" evidence="1">
    <location>
        <begin position="31"/>
        <end position="113"/>
    </location>
</feature>
<proteinExistence type="predicted"/>
<accession>A0A8S2XVD9</accession>
<dbReference type="EMBL" id="CAJOBC010108955">
    <property type="protein sequence ID" value="CAF4516689.1"/>
    <property type="molecule type" value="Genomic_DNA"/>
</dbReference>
<protein>
    <recommendedName>
        <fullName evidence="1">Sacsin/Nov domain-containing protein</fullName>
    </recommendedName>
</protein>
<dbReference type="SUPFAM" id="SSF55874">
    <property type="entry name" value="ATPase domain of HSP90 chaperone/DNA topoisomerase II/histidine kinase"/>
    <property type="match status" value="1"/>
</dbReference>
<reference evidence="2" key="1">
    <citation type="submission" date="2021-02" db="EMBL/GenBank/DDBJ databases">
        <authorList>
            <person name="Nowell W R."/>
        </authorList>
    </citation>
    <scope>NUCLEOTIDE SEQUENCE</scope>
</reference>
<dbReference type="PANTHER" id="PTHR32387">
    <property type="entry name" value="WU:FJ29H11"/>
    <property type="match status" value="1"/>
</dbReference>
<gene>
    <name evidence="2" type="ORF">SRO942_LOCUS45572</name>
</gene>
<dbReference type="PANTHER" id="PTHR32387:SF0">
    <property type="entry name" value="PROTEIN NO VEIN"/>
    <property type="match status" value="1"/>
</dbReference>